<dbReference type="Gene3D" id="3.90.640.10">
    <property type="entry name" value="Actin, Chain A, domain 4"/>
    <property type="match status" value="1"/>
</dbReference>
<feature type="region of interest" description="Disordered" evidence="1">
    <location>
        <begin position="145"/>
        <end position="197"/>
    </location>
</feature>
<feature type="compositionally biased region" description="Basic residues" evidence="1">
    <location>
        <begin position="320"/>
        <end position="336"/>
    </location>
</feature>
<feature type="region of interest" description="Disordered" evidence="1">
    <location>
        <begin position="77"/>
        <end position="111"/>
    </location>
</feature>
<dbReference type="InterPro" id="IPR043129">
    <property type="entry name" value="ATPase_NBD"/>
</dbReference>
<dbReference type="SUPFAM" id="SSF53067">
    <property type="entry name" value="Actin-like ATPase domain"/>
    <property type="match status" value="2"/>
</dbReference>
<name>A0A197KG20_9FUNG</name>
<feature type="compositionally biased region" description="Basic and acidic residues" evidence="1">
    <location>
        <begin position="96"/>
        <end position="105"/>
    </location>
</feature>
<feature type="region of interest" description="Disordered" evidence="1">
    <location>
        <begin position="314"/>
        <end position="336"/>
    </location>
</feature>
<dbReference type="STRING" id="1314771.A0A197KG20"/>
<feature type="compositionally biased region" description="Polar residues" evidence="1">
    <location>
        <begin position="27"/>
        <end position="36"/>
    </location>
</feature>
<feature type="compositionally biased region" description="Pro residues" evidence="1">
    <location>
        <begin position="7"/>
        <end position="16"/>
    </location>
</feature>
<dbReference type="AlphaFoldDB" id="A0A197KG20"/>
<gene>
    <name evidence="2" type="ORF">K457DRAFT_13521</name>
</gene>
<dbReference type="Gene3D" id="3.30.420.40">
    <property type="match status" value="2"/>
</dbReference>
<feature type="region of interest" description="Disordered" evidence="1">
    <location>
        <begin position="1"/>
        <end position="57"/>
    </location>
</feature>
<dbReference type="Proteomes" id="UP000078512">
    <property type="component" value="Unassembled WGS sequence"/>
</dbReference>
<evidence type="ECO:0000256" key="1">
    <source>
        <dbReference type="SAM" id="MobiDB-lite"/>
    </source>
</evidence>
<dbReference type="CDD" id="cd10170">
    <property type="entry name" value="ASKHA_NBD_HSP70"/>
    <property type="match status" value="1"/>
</dbReference>
<keyword evidence="3" id="KW-1185">Reference proteome</keyword>
<dbReference type="PANTHER" id="PTHR14187">
    <property type="entry name" value="ALPHA KINASE/ELONGATION FACTOR 2 KINASE"/>
    <property type="match status" value="1"/>
</dbReference>
<evidence type="ECO:0000313" key="3">
    <source>
        <dbReference type="Proteomes" id="UP000078512"/>
    </source>
</evidence>
<dbReference type="PANTHER" id="PTHR14187:SF5">
    <property type="entry name" value="HEAT SHOCK 70 KDA PROTEIN 12A"/>
    <property type="match status" value="1"/>
</dbReference>
<feature type="region of interest" description="Disordered" evidence="1">
    <location>
        <begin position="716"/>
        <end position="737"/>
    </location>
</feature>
<protein>
    <recommendedName>
        <fullName evidence="4">Actin-like ATPase domain-containing protein</fullName>
    </recommendedName>
</protein>
<feature type="compositionally biased region" description="Polar residues" evidence="1">
    <location>
        <begin position="77"/>
        <end position="95"/>
    </location>
</feature>
<accession>A0A197KG20</accession>
<dbReference type="EMBL" id="KV442014">
    <property type="protein sequence ID" value="OAQ35621.1"/>
    <property type="molecule type" value="Genomic_DNA"/>
</dbReference>
<feature type="compositionally biased region" description="Low complexity" evidence="1">
    <location>
        <begin position="40"/>
        <end position="57"/>
    </location>
</feature>
<sequence>MIHSPADTPPAIPPRPVSCSPAARPVQLSNNRSSLQLAYPQPHQQQQPRYYSPEQQQQQELQHQLQQLTIDPQYNHHQQTPKAFAQDSNISPSTSDRLETKEHPYKQASRHSLVAQPTYLLSSSSVTSIPGTLPPNRAQYHHRLSAPLPLSPSSPQQQQQLPQNQHQNQQLQQQSQLQQKQHSFHGTPFIPKDTQRDLSVRPRIVKASSLPTLVPPPIPTATRPPFMTVYPSESTLLVKPGNVVGAPALVRMSLLNGHRLIAAGPPKIIKNPQKIKALLERPVPRIAVQKRFNTLLGDFYGENVDVNRNGKVIDTSASTRQKHSPPHKDKAKKKSRKVSGIVVGIDFGNTFTGVSYAYQNGGEMIDVVKWPKSTSAYSKVPTVNLYNSETDVRRLTEWGSSAVASYRRSKGNRTLISDYKLQFFDEGRRSVMKHGLFLTDVLTHYLRGVHEYLMEEINKAQALSSGTVPMHYCVTVPKSWSRSIQGLILRCYVDAGIISQTRAPNVVVISEAEAAATYCREHCVEADLLEDGDLFMICDAGGRTTQVTVFRVDDSLGVRHFEYLSSSHAEDCGSVMLDQNFKGLVLQRLSGLDLDARPQRQKALETLLDGFAEIKSLFDARAKEEIKHLSVPMGLDIYELNPIPDWMDDDFMAVSGQELCDKVFDPVIERIVDLILEQAQEHPRIFAGLFLVGGFGSNKYLCHKLKETFLLSRKSSTTSPHHSGSLHSRPSSNASRSNLASIEEIPETGMGMGSATHAGLIEQVVMVPKAELAVARGAVIYGLKSAAAAAKRSRSGR</sequence>
<proteinExistence type="predicted"/>
<evidence type="ECO:0000313" key="2">
    <source>
        <dbReference type="EMBL" id="OAQ35621.1"/>
    </source>
</evidence>
<organism evidence="2 3">
    <name type="scientific">Linnemannia elongata AG-77</name>
    <dbReference type="NCBI Taxonomy" id="1314771"/>
    <lineage>
        <taxon>Eukaryota</taxon>
        <taxon>Fungi</taxon>
        <taxon>Fungi incertae sedis</taxon>
        <taxon>Mucoromycota</taxon>
        <taxon>Mortierellomycotina</taxon>
        <taxon>Mortierellomycetes</taxon>
        <taxon>Mortierellales</taxon>
        <taxon>Mortierellaceae</taxon>
        <taxon>Linnemannia</taxon>
    </lineage>
</organism>
<evidence type="ECO:0008006" key="4">
    <source>
        <dbReference type="Google" id="ProtNLM"/>
    </source>
</evidence>
<feature type="compositionally biased region" description="Low complexity" evidence="1">
    <location>
        <begin position="147"/>
        <end position="181"/>
    </location>
</feature>
<reference evidence="2 3" key="1">
    <citation type="submission" date="2016-05" db="EMBL/GenBank/DDBJ databases">
        <title>Genome sequencing reveals origins of a unique bacterial endosymbiosis in the earliest lineages of terrestrial Fungi.</title>
        <authorList>
            <consortium name="DOE Joint Genome Institute"/>
            <person name="Uehling J."/>
            <person name="Gryganskyi A."/>
            <person name="Hameed K."/>
            <person name="Tschaplinski T."/>
            <person name="Misztal P."/>
            <person name="Wu S."/>
            <person name="Desiro A."/>
            <person name="Vande Pol N."/>
            <person name="Du Z.-Y."/>
            <person name="Zienkiewicz A."/>
            <person name="Zienkiewicz K."/>
            <person name="Morin E."/>
            <person name="Tisserant E."/>
            <person name="Splivallo R."/>
            <person name="Hainaut M."/>
            <person name="Henrissat B."/>
            <person name="Ohm R."/>
            <person name="Kuo A."/>
            <person name="Yan J."/>
            <person name="Lipzen A."/>
            <person name="Nolan M."/>
            <person name="Labutti K."/>
            <person name="Barry K."/>
            <person name="Goldstein A."/>
            <person name="Labbe J."/>
            <person name="Schadt C."/>
            <person name="Tuskan G."/>
            <person name="Grigoriev I."/>
            <person name="Martin F."/>
            <person name="Vilgalys R."/>
            <person name="Bonito G."/>
        </authorList>
    </citation>
    <scope>NUCLEOTIDE SEQUENCE [LARGE SCALE GENOMIC DNA]</scope>
    <source>
        <strain evidence="2 3">AG-77</strain>
    </source>
</reference>
<dbReference type="OrthoDB" id="2963168at2759"/>